<sequence length="93" mass="10257">MHALGAAHLYCRQFDELILTIKTQSSPSIDVADDDTPGAIEVIEKVPLKLLSTINDSGSRLVYQSKAFPLRVWTNCFTNKSPSVLAISHVLMK</sequence>
<evidence type="ECO:0000313" key="1">
    <source>
        <dbReference type="EMBL" id="KAA0037549.1"/>
    </source>
</evidence>
<dbReference type="Proteomes" id="UP000321947">
    <property type="component" value="Unassembled WGS sequence"/>
</dbReference>
<reference evidence="3 4" key="1">
    <citation type="submission" date="2019-08" db="EMBL/GenBank/DDBJ databases">
        <title>Draft genome sequences of two oriental melons (Cucumis melo L. var makuwa).</title>
        <authorList>
            <person name="Kwon S.-Y."/>
        </authorList>
    </citation>
    <scope>NUCLEOTIDE SEQUENCE [LARGE SCALE GENOMIC DNA]</scope>
    <source>
        <strain evidence="4">cv. Chang Bougi</strain>
        <strain evidence="3">cv. SW 3</strain>
        <tissue evidence="1">Leaf</tissue>
    </source>
</reference>
<organism evidence="1 3">
    <name type="scientific">Cucumis melo var. makuwa</name>
    <name type="common">Oriental melon</name>
    <dbReference type="NCBI Taxonomy" id="1194695"/>
    <lineage>
        <taxon>Eukaryota</taxon>
        <taxon>Viridiplantae</taxon>
        <taxon>Streptophyta</taxon>
        <taxon>Embryophyta</taxon>
        <taxon>Tracheophyta</taxon>
        <taxon>Spermatophyta</taxon>
        <taxon>Magnoliopsida</taxon>
        <taxon>eudicotyledons</taxon>
        <taxon>Gunneridae</taxon>
        <taxon>Pentapetalae</taxon>
        <taxon>rosids</taxon>
        <taxon>fabids</taxon>
        <taxon>Cucurbitales</taxon>
        <taxon>Cucurbitaceae</taxon>
        <taxon>Benincaseae</taxon>
        <taxon>Cucumis</taxon>
    </lineage>
</organism>
<evidence type="ECO:0000313" key="4">
    <source>
        <dbReference type="Proteomes" id="UP000321947"/>
    </source>
</evidence>
<proteinExistence type="predicted"/>
<dbReference type="AlphaFoldDB" id="A0A5A7T8D3"/>
<protein>
    <submittedName>
        <fullName evidence="1">Uncharacterized protein</fullName>
    </submittedName>
</protein>
<dbReference type="Proteomes" id="UP000321393">
    <property type="component" value="Unassembled WGS sequence"/>
</dbReference>
<dbReference type="EMBL" id="SSTD01015295">
    <property type="protein sequence ID" value="TYK03123.1"/>
    <property type="molecule type" value="Genomic_DNA"/>
</dbReference>
<accession>A0A5A7T8D3</accession>
<name>A0A5A7T8D3_CUCMM</name>
<evidence type="ECO:0000313" key="3">
    <source>
        <dbReference type="Proteomes" id="UP000321393"/>
    </source>
</evidence>
<comment type="caution">
    <text evidence="1">The sequence shown here is derived from an EMBL/GenBank/DDBJ whole genome shotgun (WGS) entry which is preliminary data.</text>
</comment>
<gene>
    <name evidence="2" type="ORF">E5676_scaffold374G00600</name>
    <name evidence="1" type="ORF">E6C27_scaffold277G001690</name>
</gene>
<dbReference type="EMBL" id="SSTE01018921">
    <property type="protein sequence ID" value="KAA0037549.1"/>
    <property type="molecule type" value="Genomic_DNA"/>
</dbReference>
<evidence type="ECO:0000313" key="2">
    <source>
        <dbReference type="EMBL" id="TYK03123.1"/>
    </source>
</evidence>